<dbReference type="GO" id="GO:0016989">
    <property type="term" value="F:sigma factor antagonist activity"/>
    <property type="evidence" value="ECO:0007669"/>
    <property type="project" value="TreeGrafter"/>
</dbReference>
<dbReference type="InterPro" id="IPR006860">
    <property type="entry name" value="FecR"/>
</dbReference>
<evidence type="ECO:0000256" key="1">
    <source>
        <dbReference type="SAM" id="Phobius"/>
    </source>
</evidence>
<name>A0A948TLY7_9BACT</name>
<feature type="domain" description="FecR protein" evidence="2">
    <location>
        <begin position="117"/>
        <end position="211"/>
    </location>
</feature>
<reference evidence="4" key="1">
    <citation type="journal article" date="2021" name="PeerJ">
        <title>Extensive microbial diversity within the chicken gut microbiome revealed by metagenomics and culture.</title>
        <authorList>
            <person name="Gilroy R."/>
            <person name="Ravi A."/>
            <person name="Getino M."/>
            <person name="Pursley I."/>
            <person name="Horton D.L."/>
            <person name="Alikhan N.F."/>
            <person name="Baker D."/>
            <person name="Gharbi K."/>
            <person name="Hall N."/>
            <person name="Watson M."/>
            <person name="Adriaenssens E.M."/>
            <person name="Foster-Nyarko E."/>
            <person name="Jarju S."/>
            <person name="Secka A."/>
            <person name="Antonio M."/>
            <person name="Oren A."/>
            <person name="Chaudhuri R.R."/>
            <person name="La Ragione R."/>
            <person name="Hildebrand F."/>
            <person name="Pallen M.J."/>
        </authorList>
    </citation>
    <scope>NUCLEOTIDE SEQUENCE</scope>
    <source>
        <strain evidence="4">8470</strain>
    </source>
</reference>
<keyword evidence="1" id="KW-0812">Transmembrane</keyword>
<dbReference type="Pfam" id="PF04773">
    <property type="entry name" value="FecR"/>
    <property type="match status" value="1"/>
</dbReference>
<keyword evidence="1" id="KW-0472">Membrane</keyword>
<gene>
    <name evidence="4" type="ORF">H9928_04705</name>
</gene>
<dbReference type="Gene3D" id="3.55.50.30">
    <property type="match status" value="1"/>
</dbReference>
<dbReference type="PIRSF" id="PIRSF018266">
    <property type="entry name" value="FecR"/>
    <property type="match status" value="1"/>
</dbReference>
<sequence>MKNVDYEMIIRYFNGKCRDDERRMIVRWANESDEHARQLFEWEEMYFLGKRADGLERERIERAEERLFERIGQDRKERKVFVLPKWTRYAAAVVLILSLSGLAVWYFDDTYQGKWQTVATADGEVIEVVLPDSSHVWLNENSVLEYPEQFTDECRRLKLCGEAYFEVTKDRHKPFIVSGESMDIQVLGTKFNFKNAPGCRIVEASLLEGEIRAEGKHDEGAITLSPGQKVELNKGTGQMKVLETDAMLDAVWHSDMVRLVNADIVKIAGLLEEIYDVKIILSPDMEKISTYSGELKKKSTVTGMLELLRHTLHIKYKERNNVIFISSE</sequence>
<dbReference type="FunFam" id="2.60.120.1440:FF:000001">
    <property type="entry name" value="Putative anti-sigma factor"/>
    <property type="match status" value="1"/>
</dbReference>
<dbReference type="InterPro" id="IPR012373">
    <property type="entry name" value="Ferrdict_sens_TM"/>
</dbReference>
<reference evidence="4" key="2">
    <citation type="submission" date="2021-04" db="EMBL/GenBank/DDBJ databases">
        <authorList>
            <person name="Gilroy R."/>
        </authorList>
    </citation>
    <scope>NUCLEOTIDE SEQUENCE</scope>
    <source>
        <strain evidence="4">8470</strain>
    </source>
</reference>
<dbReference type="PANTHER" id="PTHR30273:SF2">
    <property type="entry name" value="PROTEIN FECR"/>
    <property type="match status" value="1"/>
</dbReference>
<keyword evidence="1" id="KW-1133">Transmembrane helix</keyword>
<dbReference type="PANTHER" id="PTHR30273">
    <property type="entry name" value="PERIPLASMIC SIGNAL SENSOR AND SIGMA FACTOR ACTIVATOR FECR-RELATED"/>
    <property type="match status" value="1"/>
</dbReference>
<proteinExistence type="predicted"/>
<dbReference type="EMBL" id="JAHLFJ010000044">
    <property type="protein sequence ID" value="MBU3855848.1"/>
    <property type="molecule type" value="Genomic_DNA"/>
</dbReference>
<dbReference type="Pfam" id="PF16344">
    <property type="entry name" value="FecR_C"/>
    <property type="match status" value="1"/>
</dbReference>
<evidence type="ECO:0000259" key="3">
    <source>
        <dbReference type="Pfam" id="PF16344"/>
    </source>
</evidence>
<dbReference type="Gene3D" id="2.60.120.1440">
    <property type="match status" value="1"/>
</dbReference>
<dbReference type="InterPro" id="IPR032508">
    <property type="entry name" value="FecR_C"/>
</dbReference>
<feature type="domain" description="Protein FecR C-terminal" evidence="3">
    <location>
        <begin position="261"/>
        <end position="325"/>
    </location>
</feature>
<accession>A0A948TLY7</accession>
<dbReference type="AlphaFoldDB" id="A0A948TLY7"/>
<organism evidence="4 5">
    <name type="scientific">Candidatus Phocaeicola excrementipullorum</name>
    <dbReference type="NCBI Taxonomy" id="2838731"/>
    <lineage>
        <taxon>Bacteria</taxon>
        <taxon>Pseudomonadati</taxon>
        <taxon>Bacteroidota</taxon>
        <taxon>Bacteroidia</taxon>
        <taxon>Bacteroidales</taxon>
        <taxon>Bacteroidaceae</taxon>
        <taxon>Phocaeicola</taxon>
    </lineage>
</organism>
<protein>
    <submittedName>
        <fullName evidence="4">FecR domain-containing protein</fullName>
    </submittedName>
</protein>
<comment type="caution">
    <text evidence="4">The sequence shown here is derived from an EMBL/GenBank/DDBJ whole genome shotgun (WGS) entry which is preliminary data.</text>
</comment>
<evidence type="ECO:0000259" key="2">
    <source>
        <dbReference type="Pfam" id="PF04773"/>
    </source>
</evidence>
<evidence type="ECO:0000313" key="5">
    <source>
        <dbReference type="Proteomes" id="UP000784286"/>
    </source>
</evidence>
<feature type="transmembrane region" description="Helical" evidence="1">
    <location>
        <begin position="86"/>
        <end position="107"/>
    </location>
</feature>
<dbReference type="Proteomes" id="UP000784286">
    <property type="component" value="Unassembled WGS sequence"/>
</dbReference>
<evidence type="ECO:0000313" key="4">
    <source>
        <dbReference type="EMBL" id="MBU3855848.1"/>
    </source>
</evidence>